<feature type="transmembrane region" description="Helical" evidence="1">
    <location>
        <begin position="30"/>
        <end position="50"/>
    </location>
</feature>
<dbReference type="Proteomes" id="UP001500102">
    <property type="component" value="Unassembled WGS sequence"/>
</dbReference>
<keyword evidence="1" id="KW-0472">Membrane</keyword>
<proteinExistence type="predicted"/>
<sequence>MINGAIFVAGLVVSLGTLSSAPKSGGVYFVFWGAIVFGLYRCVGAIIRYARADGEAASLVAAHVRLNTR</sequence>
<protein>
    <submittedName>
        <fullName evidence="2">Uncharacterized protein</fullName>
    </submittedName>
</protein>
<gene>
    <name evidence="2" type="ORF">GCM10009825_18250</name>
</gene>
<name>A0ABP5KSR7_9MICC</name>
<reference evidence="3" key="1">
    <citation type="journal article" date="2019" name="Int. J. Syst. Evol. Microbiol.">
        <title>The Global Catalogue of Microorganisms (GCM) 10K type strain sequencing project: providing services to taxonomists for standard genome sequencing and annotation.</title>
        <authorList>
            <consortium name="The Broad Institute Genomics Platform"/>
            <consortium name="The Broad Institute Genome Sequencing Center for Infectious Disease"/>
            <person name="Wu L."/>
            <person name="Ma J."/>
        </authorList>
    </citation>
    <scope>NUCLEOTIDE SEQUENCE [LARGE SCALE GENOMIC DNA]</scope>
    <source>
        <strain evidence="3">JCM 15921</strain>
    </source>
</reference>
<keyword evidence="1" id="KW-0812">Transmembrane</keyword>
<comment type="caution">
    <text evidence="2">The sequence shown here is derived from an EMBL/GenBank/DDBJ whole genome shotgun (WGS) entry which is preliminary data.</text>
</comment>
<dbReference type="EMBL" id="BAAAQB010000026">
    <property type="protein sequence ID" value="GAA2134539.1"/>
    <property type="molecule type" value="Genomic_DNA"/>
</dbReference>
<keyword evidence="3" id="KW-1185">Reference proteome</keyword>
<accession>A0ABP5KSR7</accession>
<evidence type="ECO:0000256" key="1">
    <source>
        <dbReference type="SAM" id="Phobius"/>
    </source>
</evidence>
<evidence type="ECO:0000313" key="3">
    <source>
        <dbReference type="Proteomes" id="UP001500102"/>
    </source>
</evidence>
<keyword evidence="1" id="KW-1133">Transmembrane helix</keyword>
<evidence type="ECO:0000313" key="2">
    <source>
        <dbReference type="EMBL" id="GAA2134539.1"/>
    </source>
</evidence>
<organism evidence="2 3">
    <name type="scientific">Arthrobacter humicola</name>
    <dbReference type="NCBI Taxonomy" id="409291"/>
    <lineage>
        <taxon>Bacteria</taxon>
        <taxon>Bacillati</taxon>
        <taxon>Actinomycetota</taxon>
        <taxon>Actinomycetes</taxon>
        <taxon>Micrococcales</taxon>
        <taxon>Micrococcaceae</taxon>
        <taxon>Arthrobacter</taxon>
    </lineage>
</organism>